<dbReference type="STRING" id="48709.A0A1D2MPM7"/>
<dbReference type="PRINTS" id="PR00621">
    <property type="entry name" value="HISTONEH2B"/>
</dbReference>
<proteinExistence type="inferred from homology"/>
<dbReference type="InterPro" id="IPR009072">
    <property type="entry name" value="Histone-fold"/>
</dbReference>
<dbReference type="InterPro" id="IPR007125">
    <property type="entry name" value="H2A/H2B/H3"/>
</dbReference>
<evidence type="ECO:0000259" key="2">
    <source>
        <dbReference type="Pfam" id="PF00125"/>
    </source>
</evidence>
<dbReference type="Pfam" id="PF00125">
    <property type="entry name" value="Histone"/>
    <property type="match status" value="1"/>
</dbReference>
<organism evidence="3 4">
    <name type="scientific">Orchesella cincta</name>
    <name type="common">Springtail</name>
    <name type="synonym">Podura cincta</name>
    <dbReference type="NCBI Taxonomy" id="48709"/>
    <lineage>
        <taxon>Eukaryota</taxon>
        <taxon>Metazoa</taxon>
        <taxon>Ecdysozoa</taxon>
        <taxon>Arthropoda</taxon>
        <taxon>Hexapoda</taxon>
        <taxon>Collembola</taxon>
        <taxon>Entomobryomorpha</taxon>
        <taxon>Entomobryoidea</taxon>
        <taxon>Orchesellidae</taxon>
        <taxon>Orchesellinae</taxon>
        <taxon>Orchesella</taxon>
    </lineage>
</organism>
<comment type="caution">
    <text evidence="3">The sequence shown here is derived from an EMBL/GenBank/DDBJ whole genome shotgun (WGS) entry which is preliminary data.</text>
</comment>
<dbReference type="GO" id="GO:0003677">
    <property type="term" value="F:DNA binding"/>
    <property type="evidence" value="ECO:0007669"/>
    <property type="project" value="InterPro"/>
</dbReference>
<dbReference type="GO" id="GO:0046982">
    <property type="term" value="F:protein heterodimerization activity"/>
    <property type="evidence" value="ECO:0007669"/>
    <property type="project" value="InterPro"/>
</dbReference>
<dbReference type="AlphaFoldDB" id="A0A1D2MPM7"/>
<dbReference type="GO" id="GO:0000786">
    <property type="term" value="C:nucleosome"/>
    <property type="evidence" value="ECO:0007669"/>
    <property type="project" value="InterPro"/>
</dbReference>
<dbReference type="Proteomes" id="UP000094527">
    <property type="component" value="Unassembled WGS sequence"/>
</dbReference>
<reference evidence="3 4" key="1">
    <citation type="journal article" date="2016" name="Genome Biol. Evol.">
        <title>Gene Family Evolution Reflects Adaptation to Soil Environmental Stressors in the Genome of the Collembolan Orchesella cincta.</title>
        <authorList>
            <person name="Faddeeva-Vakhrusheva A."/>
            <person name="Derks M.F."/>
            <person name="Anvar S.Y."/>
            <person name="Agamennone V."/>
            <person name="Suring W."/>
            <person name="Smit S."/>
            <person name="van Straalen N.M."/>
            <person name="Roelofs D."/>
        </authorList>
    </citation>
    <scope>NUCLEOTIDE SEQUENCE [LARGE SCALE GENOMIC DNA]</scope>
    <source>
        <tissue evidence="3">Mixed pool</tissue>
    </source>
</reference>
<dbReference type="CDD" id="cd22910">
    <property type="entry name" value="HFD_H2B"/>
    <property type="match status" value="1"/>
</dbReference>
<keyword evidence="4" id="KW-1185">Reference proteome</keyword>
<dbReference type="Gene3D" id="1.10.20.10">
    <property type="entry name" value="Histone, subunit A"/>
    <property type="match status" value="1"/>
</dbReference>
<accession>A0A1D2MPM7</accession>
<evidence type="ECO:0000313" key="3">
    <source>
        <dbReference type="EMBL" id="ODM94774.1"/>
    </source>
</evidence>
<dbReference type="GO" id="GO:0030527">
    <property type="term" value="F:structural constituent of chromatin"/>
    <property type="evidence" value="ECO:0007669"/>
    <property type="project" value="InterPro"/>
</dbReference>
<comment type="similarity">
    <text evidence="1">Belongs to the histone H2B family.</text>
</comment>
<gene>
    <name evidence="3" type="ORF">Ocin01_11908</name>
</gene>
<dbReference type="InterPro" id="IPR000558">
    <property type="entry name" value="Histone_H2B"/>
</dbReference>
<protein>
    <submittedName>
        <fullName evidence="3">Histone H2B</fullName>
    </submittedName>
</protein>
<evidence type="ECO:0000256" key="1">
    <source>
        <dbReference type="ARBA" id="ARBA00006846"/>
    </source>
</evidence>
<dbReference type="SUPFAM" id="SSF47113">
    <property type="entry name" value="Histone-fold"/>
    <property type="match status" value="1"/>
</dbReference>
<dbReference type="PANTHER" id="PTHR23428">
    <property type="entry name" value="HISTONE H2B"/>
    <property type="match status" value="1"/>
</dbReference>
<sequence length="103" mass="12243">MKPMRITCNFDALRWKSCQESWKCPKEHLQKDGKKRKHKGKESYAIYIYKVWRHVHHDTGVCSKAMSVMTHEMNSFVNDIFERIAAEASRLAHYNKRTTITSR</sequence>
<evidence type="ECO:0000313" key="4">
    <source>
        <dbReference type="Proteomes" id="UP000094527"/>
    </source>
</evidence>
<dbReference type="EMBL" id="LJIJ01000752">
    <property type="protein sequence ID" value="ODM94774.1"/>
    <property type="molecule type" value="Genomic_DNA"/>
</dbReference>
<feature type="domain" description="Core Histone H2A/H2B/H3" evidence="2">
    <location>
        <begin position="28"/>
        <end position="103"/>
    </location>
</feature>
<dbReference type="SMART" id="SM00427">
    <property type="entry name" value="H2B"/>
    <property type="match status" value="1"/>
</dbReference>
<name>A0A1D2MPM7_ORCCI</name>